<organism evidence="2 3">
    <name type="scientific">Romeriopsis navalis LEGE 11480</name>
    <dbReference type="NCBI Taxonomy" id="2777977"/>
    <lineage>
        <taxon>Bacteria</taxon>
        <taxon>Bacillati</taxon>
        <taxon>Cyanobacteriota</taxon>
        <taxon>Cyanophyceae</taxon>
        <taxon>Leptolyngbyales</taxon>
        <taxon>Leptolyngbyaceae</taxon>
        <taxon>Romeriopsis</taxon>
        <taxon>Romeriopsis navalis</taxon>
    </lineage>
</organism>
<dbReference type="InterPro" id="IPR001296">
    <property type="entry name" value="Glyco_trans_1"/>
</dbReference>
<dbReference type="Gene3D" id="3.40.50.2000">
    <property type="entry name" value="Glycogen Phosphorylase B"/>
    <property type="match status" value="2"/>
</dbReference>
<sequence>MKVLLSAYACEPNRGSEPGVGWNMAKTIASKQQVHVLTSATHRAGIEAELANHPDPNLEFTYLDPFRWVYDWSREKRIQVDVHLHYYLWQIKAYQVAKVLHQQQAFDLAHHVTYVKYYSPSFLAWLPIPFIWGPVGGAEAAPAPFWQDFKLRDRLYETLRTIGRTVGELDPFVRMTVRRSAMLWATTQDTAARLRHLGGAPQRVFVESSLHLHADDLQRLAALPPVSQTSVRFISIGRLLHWKGFHLGIRAFAAANLPNAEFWIVGTGPEAENLQALAESLNVADRVKFFGYLPQAQAMEKLGQASVLVHPSLHDSGGWVCLEAMAAARPVLCLDLGGPGAQVNSSIGFKVPATTPTDSVQKMAQIMQQLAQNPRQIQTIGNAAQMHVQATYAWAQRAVFLDQLYAEVVPRVAAPPVVRTPVGATAKQP</sequence>
<evidence type="ECO:0000259" key="1">
    <source>
        <dbReference type="Pfam" id="PF00534"/>
    </source>
</evidence>
<protein>
    <submittedName>
        <fullName evidence="2">Glycosyltransferase</fullName>
    </submittedName>
</protein>
<dbReference type="Pfam" id="PF00534">
    <property type="entry name" value="Glycos_transf_1"/>
    <property type="match status" value="1"/>
</dbReference>
<feature type="domain" description="Glycosyl transferase family 1" evidence="1">
    <location>
        <begin position="231"/>
        <end position="369"/>
    </location>
</feature>
<dbReference type="RefSeq" id="WP_264325025.1">
    <property type="nucleotide sequence ID" value="NZ_JADEXQ010000031.1"/>
</dbReference>
<gene>
    <name evidence="2" type="ORF">IQ266_10700</name>
</gene>
<dbReference type="CDD" id="cd03801">
    <property type="entry name" value="GT4_PimA-like"/>
    <property type="match status" value="1"/>
</dbReference>
<reference evidence="2" key="1">
    <citation type="submission" date="2020-10" db="EMBL/GenBank/DDBJ databases">
        <authorList>
            <person name="Castelo-Branco R."/>
            <person name="Eusebio N."/>
            <person name="Adriana R."/>
            <person name="Vieira A."/>
            <person name="Brugerolle De Fraissinette N."/>
            <person name="Rezende De Castro R."/>
            <person name="Schneider M.P."/>
            <person name="Vasconcelos V."/>
            <person name="Leao P.N."/>
        </authorList>
    </citation>
    <scope>NUCLEOTIDE SEQUENCE</scope>
    <source>
        <strain evidence="2">LEGE 11480</strain>
    </source>
</reference>
<dbReference type="InterPro" id="IPR050194">
    <property type="entry name" value="Glycosyltransferase_grp1"/>
</dbReference>
<dbReference type="EMBL" id="JADEXQ010000031">
    <property type="protein sequence ID" value="MBE9030198.1"/>
    <property type="molecule type" value="Genomic_DNA"/>
</dbReference>
<proteinExistence type="predicted"/>
<dbReference type="Proteomes" id="UP000625316">
    <property type="component" value="Unassembled WGS sequence"/>
</dbReference>
<accession>A0A928Z4D1</accession>
<keyword evidence="3" id="KW-1185">Reference proteome</keyword>
<name>A0A928Z4D1_9CYAN</name>
<dbReference type="PANTHER" id="PTHR45947:SF3">
    <property type="entry name" value="SULFOQUINOVOSYL TRANSFERASE SQD2"/>
    <property type="match status" value="1"/>
</dbReference>
<dbReference type="AlphaFoldDB" id="A0A928Z4D1"/>
<evidence type="ECO:0000313" key="3">
    <source>
        <dbReference type="Proteomes" id="UP000625316"/>
    </source>
</evidence>
<evidence type="ECO:0000313" key="2">
    <source>
        <dbReference type="EMBL" id="MBE9030198.1"/>
    </source>
</evidence>
<dbReference type="SUPFAM" id="SSF53756">
    <property type="entry name" value="UDP-Glycosyltransferase/glycogen phosphorylase"/>
    <property type="match status" value="1"/>
</dbReference>
<dbReference type="GO" id="GO:0016757">
    <property type="term" value="F:glycosyltransferase activity"/>
    <property type="evidence" value="ECO:0007669"/>
    <property type="project" value="InterPro"/>
</dbReference>
<comment type="caution">
    <text evidence="2">The sequence shown here is derived from an EMBL/GenBank/DDBJ whole genome shotgun (WGS) entry which is preliminary data.</text>
</comment>
<dbReference type="PANTHER" id="PTHR45947">
    <property type="entry name" value="SULFOQUINOVOSYL TRANSFERASE SQD2"/>
    <property type="match status" value="1"/>
</dbReference>